<dbReference type="Gene3D" id="3.40.50.1000">
    <property type="entry name" value="HAD superfamily/HAD-like"/>
    <property type="match status" value="1"/>
</dbReference>
<dbReference type="InterPro" id="IPR036412">
    <property type="entry name" value="HAD-like_sf"/>
</dbReference>
<organism evidence="1 2">
    <name type="scientific">Goodfellowiella coeruleoviolacea</name>
    <dbReference type="NCBI Taxonomy" id="334858"/>
    <lineage>
        <taxon>Bacteria</taxon>
        <taxon>Bacillati</taxon>
        <taxon>Actinomycetota</taxon>
        <taxon>Actinomycetes</taxon>
        <taxon>Pseudonocardiales</taxon>
        <taxon>Pseudonocardiaceae</taxon>
        <taxon>Goodfellowiella</taxon>
    </lineage>
</organism>
<evidence type="ECO:0000313" key="1">
    <source>
        <dbReference type="EMBL" id="MCP2167996.1"/>
    </source>
</evidence>
<reference evidence="1" key="1">
    <citation type="submission" date="2022-06" db="EMBL/GenBank/DDBJ databases">
        <title>Genomic Encyclopedia of Archaeal and Bacterial Type Strains, Phase II (KMG-II): from individual species to whole genera.</title>
        <authorList>
            <person name="Goeker M."/>
        </authorList>
    </citation>
    <scope>NUCLEOTIDE SEQUENCE</scope>
    <source>
        <strain evidence="1">DSM 43935</strain>
    </source>
</reference>
<accession>A0AAE3GGV1</accession>
<keyword evidence="2" id="KW-1185">Reference proteome</keyword>
<dbReference type="Pfam" id="PF00702">
    <property type="entry name" value="Hydrolase"/>
    <property type="match status" value="1"/>
</dbReference>
<dbReference type="GO" id="GO:0008967">
    <property type="term" value="F:phosphoglycolate phosphatase activity"/>
    <property type="evidence" value="ECO:0007669"/>
    <property type="project" value="TreeGrafter"/>
</dbReference>
<dbReference type="PANTHER" id="PTHR43434">
    <property type="entry name" value="PHOSPHOGLYCOLATE PHOSPHATASE"/>
    <property type="match status" value="1"/>
</dbReference>
<dbReference type="CDD" id="cd07505">
    <property type="entry name" value="HAD_BPGM-like"/>
    <property type="match status" value="1"/>
</dbReference>
<gene>
    <name evidence="1" type="ORF">LX83_004870</name>
</gene>
<dbReference type="InterPro" id="IPR023214">
    <property type="entry name" value="HAD_sf"/>
</dbReference>
<dbReference type="Proteomes" id="UP001206128">
    <property type="component" value="Unassembled WGS sequence"/>
</dbReference>
<comment type="caution">
    <text evidence="1">The sequence shown here is derived from an EMBL/GenBank/DDBJ whole genome shotgun (WGS) entry which is preliminary data.</text>
</comment>
<dbReference type="PANTHER" id="PTHR43434:SF1">
    <property type="entry name" value="PHOSPHOGLYCOLATE PHOSPHATASE"/>
    <property type="match status" value="1"/>
</dbReference>
<dbReference type="InterPro" id="IPR050155">
    <property type="entry name" value="HAD-like_hydrolase_sf"/>
</dbReference>
<proteinExistence type="predicted"/>
<protein>
    <submittedName>
        <fullName evidence="1">Phosphoglycolate phosphatase</fullName>
    </submittedName>
</protein>
<dbReference type="GO" id="GO:0005829">
    <property type="term" value="C:cytosol"/>
    <property type="evidence" value="ECO:0007669"/>
    <property type="project" value="TreeGrafter"/>
</dbReference>
<evidence type="ECO:0000313" key="2">
    <source>
        <dbReference type="Proteomes" id="UP001206128"/>
    </source>
</evidence>
<dbReference type="AlphaFoldDB" id="A0AAE3GGV1"/>
<dbReference type="GO" id="GO:0006281">
    <property type="term" value="P:DNA repair"/>
    <property type="evidence" value="ECO:0007669"/>
    <property type="project" value="TreeGrafter"/>
</dbReference>
<name>A0AAE3GGV1_9PSEU</name>
<sequence length="227" mass="23823">MTEDLEALRRVLAGARALLLDFDGPVCDLFARLTARDIAAELRRIIAAHGVDLPVEVGAGPHELLGYVGGMSGPLRVQVETTLAAREYEAAGTAVPTPGGAEVIRAWHDSGRPVGIVSNNAPEAVHRYLEEHDLAGCVDRVEGRDPTRPDLMKPDPHLFTRAATALSCSDTECVLVGDQTSDVRTAHSAGARAIGYSPNPRRAAVLGDAGADAVTTSMTALVTAMPS</sequence>
<dbReference type="EMBL" id="JAMTCK010000012">
    <property type="protein sequence ID" value="MCP2167996.1"/>
    <property type="molecule type" value="Genomic_DNA"/>
</dbReference>
<dbReference type="SUPFAM" id="SSF56784">
    <property type="entry name" value="HAD-like"/>
    <property type="match status" value="1"/>
</dbReference>